<feature type="transmembrane region" description="Helical" evidence="5">
    <location>
        <begin position="101"/>
        <end position="124"/>
    </location>
</feature>
<keyword evidence="6" id="KW-0732">Signal</keyword>
<evidence type="ECO:0000256" key="6">
    <source>
        <dbReference type="SAM" id="SignalP"/>
    </source>
</evidence>
<feature type="transmembrane region" description="Helical" evidence="5">
    <location>
        <begin position="29"/>
        <end position="49"/>
    </location>
</feature>
<dbReference type="GeneID" id="25736568"/>
<keyword evidence="8" id="KW-1185">Reference proteome</keyword>
<organism evidence="7 8">
    <name type="scientific">Monoraphidium neglectum</name>
    <dbReference type="NCBI Taxonomy" id="145388"/>
    <lineage>
        <taxon>Eukaryota</taxon>
        <taxon>Viridiplantae</taxon>
        <taxon>Chlorophyta</taxon>
        <taxon>core chlorophytes</taxon>
        <taxon>Chlorophyceae</taxon>
        <taxon>CS clade</taxon>
        <taxon>Sphaeropleales</taxon>
        <taxon>Selenastraceae</taxon>
        <taxon>Monoraphidium</taxon>
    </lineage>
</organism>
<feature type="transmembrane region" description="Helical" evidence="5">
    <location>
        <begin position="208"/>
        <end position="230"/>
    </location>
</feature>
<evidence type="ECO:0000256" key="3">
    <source>
        <dbReference type="ARBA" id="ARBA00022989"/>
    </source>
</evidence>
<feature type="transmembrane region" description="Helical" evidence="5">
    <location>
        <begin position="283"/>
        <end position="307"/>
    </location>
</feature>
<keyword evidence="2 5" id="KW-0812">Transmembrane</keyword>
<evidence type="ECO:0000313" key="8">
    <source>
        <dbReference type="Proteomes" id="UP000054498"/>
    </source>
</evidence>
<evidence type="ECO:0000313" key="7">
    <source>
        <dbReference type="EMBL" id="KIZ04264.1"/>
    </source>
</evidence>
<dbReference type="KEGG" id="mng:MNEG_3690"/>
<gene>
    <name evidence="7" type="ORF">MNEG_3690</name>
</gene>
<feature type="transmembrane region" description="Helical" evidence="5">
    <location>
        <begin position="250"/>
        <end position="271"/>
    </location>
</feature>
<dbReference type="GO" id="GO:0080162">
    <property type="term" value="P:endoplasmic reticulum to cytosol auxin transport"/>
    <property type="evidence" value="ECO:0007669"/>
    <property type="project" value="InterPro"/>
</dbReference>
<dbReference type="InterPro" id="IPR039305">
    <property type="entry name" value="PILS2/6"/>
</dbReference>
<evidence type="ECO:0000256" key="2">
    <source>
        <dbReference type="ARBA" id="ARBA00022692"/>
    </source>
</evidence>
<dbReference type="PANTHER" id="PTHR31419">
    <property type="entry name" value="PROTEIN PIN-LIKES 2"/>
    <property type="match status" value="1"/>
</dbReference>
<name>A0A0D2LBY8_9CHLO</name>
<dbReference type="Pfam" id="PF03547">
    <property type="entry name" value="Mem_trans"/>
    <property type="match status" value="1"/>
</dbReference>
<dbReference type="GO" id="GO:0016020">
    <property type="term" value="C:membrane"/>
    <property type="evidence" value="ECO:0007669"/>
    <property type="project" value="UniProtKB-SubCell"/>
</dbReference>
<keyword evidence="4 5" id="KW-0472">Membrane</keyword>
<feature type="transmembrane region" description="Helical" evidence="5">
    <location>
        <begin position="61"/>
        <end position="81"/>
    </location>
</feature>
<reference evidence="7 8" key="1">
    <citation type="journal article" date="2013" name="BMC Genomics">
        <title>Reconstruction of the lipid metabolism for the microalga Monoraphidium neglectum from its genome sequence reveals characteristics suitable for biofuel production.</title>
        <authorList>
            <person name="Bogen C."/>
            <person name="Al-Dilaimi A."/>
            <person name="Albersmeier A."/>
            <person name="Wichmann J."/>
            <person name="Grundmann M."/>
            <person name="Rupp O."/>
            <person name="Lauersen K.J."/>
            <person name="Blifernez-Klassen O."/>
            <person name="Kalinowski J."/>
            <person name="Goesmann A."/>
            <person name="Mussgnug J.H."/>
            <person name="Kruse O."/>
        </authorList>
    </citation>
    <scope>NUCLEOTIDE SEQUENCE [LARGE SCALE GENOMIC DNA]</scope>
    <source>
        <strain evidence="7 8">SAG 48.87</strain>
    </source>
</reference>
<evidence type="ECO:0008006" key="9">
    <source>
        <dbReference type="Google" id="ProtNLM"/>
    </source>
</evidence>
<evidence type="ECO:0000256" key="4">
    <source>
        <dbReference type="ARBA" id="ARBA00023136"/>
    </source>
</evidence>
<feature type="chain" id="PRO_5002246858" description="Auxin efflux carrier" evidence="6">
    <location>
        <begin position="20"/>
        <end position="395"/>
    </location>
</feature>
<keyword evidence="3 5" id="KW-1133">Transmembrane helix</keyword>
<comment type="subcellular location">
    <subcellularLocation>
        <location evidence="1">Membrane</location>
        <topology evidence="1">Multi-pass membrane protein</topology>
    </subcellularLocation>
</comment>
<protein>
    <recommendedName>
        <fullName evidence="9">Auxin efflux carrier</fullName>
    </recommendedName>
</protein>
<dbReference type="RefSeq" id="XP_013903283.1">
    <property type="nucleotide sequence ID" value="XM_014047829.1"/>
</dbReference>
<feature type="transmembrane region" description="Helical" evidence="5">
    <location>
        <begin position="353"/>
        <end position="376"/>
    </location>
</feature>
<evidence type="ECO:0000256" key="5">
    <source>
        <dbReference type="SAM" id="Phobius"/>
    </source>
</evidence>
<dbReference type="InterPro" id="IPR004776">
    <property type="entry name" value="Mem_transp_PIN-like"/>
</dbReference>
<dbReference type="EMBL" id="KK100696">
    <property type="protein sequence ID" value="KIZ04264.1"/>
    <property type="molecule type" value="Genomic_DNA"/>
</dbReference>
<feature type="transmembrane region" description="Helical" evidence="5">
    <location>
        <begin position="319"/>
        <end position="341"/>
    </location>
</feature>
<dbReference type="AlphaFoldDB" id="A0A0D2LBY8"/>
<evidence type="ECO:0000256" key="1">
    <source>
        <dbReference type="ARBA" id="ARBA00004141"/>
    </source>
</evidence>
<feature type="signal peptide" evidence="6">
    <location>
        <begin position="1"/>
        <end position="19"/>
    </location>
</feature>
<proteinExistence type="predicted"/>
<sequence length="395" mass="40011">MNVFLPALLLSKLGSSVDARQAVALWPLAANMVACHLVGLLLGGAQVALLGVPQELRAQTVVIPALGNVGNLPLVLVPALLASPGMQAAGVGPNGGAGDLGVAYVMFGFFVASFIQFPVGWLMLQRPEAEPAALAGSSPSLASATLAAGPSVMAAGAVGAALPGGGSTGTAASTAVGGSVAAVATPLQQQQQQLQQQQQQQQQQRLRALAKGIFTPPVIACLLAVPVASVPELRDELFRPAGSLAFLGDVIDRLGAPMIPCLFLVLGANLAEGPGNAQVPMRVLVASCFSKLVLHPLAGAALVLLSLRAGLLPADMDPAIPLVMMIVWATPTAVLVHALATMMQNGADQVASLLFYQYIASLVTLPVFMGLVLQLYTTGQLAPAAYAAAAALPAA</sequence>
<dbReference type="Proteomes" id="UP000054498">
    <property type="component" value="Unassembled WGS sequence"/>
</dbReference>
<accession>A0A0D2LBY8</accession>
<dbReference type="PANTHER" id="PTHR31419:SF1">
    <property type="entry name" value="PROTEIN PIN-LIKES 6"/>
    <property type="match status" value="1"/>
</dbReference>
<dbReference type="OrthoDB" id="191139at2759"/>
<dbReference type="STRING" id="145388.A0A0D2LBY8"/>